<dbReference type="InterPro" id="IPR045183">
    <property type="entry name" value="Ebi-like"/>
</dbReference>
<dbReference type="Proteomes" id="UP001515480">
    <property type="component" value="Unassembled WGS sequence"/>
</dbReference>
<dbReference type="PANTHER" id="PTHR22846">
    <property type="entry name" value="WD40 REPEAT PROTEIN"/>
    <property type="match status" value="1"/>
</dbReference>
<feature type="compositionally biased region" description="Low complexity" evidence="8">
    <location>
        <begin position="124"/>
        <end position="134"/>
    </location>
</feature>
<feature type="repeat" description="WD" evidence="7">
    <location>
        <begin position="372"/>
        <end position="422"/>
    </location>
</feature>
<dbReference type="AlphaFoldDB" id="A0AB34K3J9"/>
<dbReference type="PROSITE" id="PS00678">
    <property type="entry name" value="WD_REPEATS_1"/>
    <property type="match status" value="1"/>
</dbReference>
<dbReference type="InterPro" id="IPR015943">
    <property type="entry name" value="WD40/YVTN_repeat-like_dom_sf"/>
</dbReference>
<dbReference type="PROSITE" id="PS50294">
    <property type="entry name" value="WD_REPEATS_REGION"/>
    <property type="match status" value="6"/>
</dbReference>
<accession>A0AB34K3J9</accession>
<evidence type="ECO:0000313" key="10">
    <source>
        <dbReference type="Proteomes" id="UP001515480"/>
    </source>
</evidence>
<dbReference type="Pfam" id="PF08513">
    <property type="entry name" value="LisH"/>
    <property type="match status" value="1"/>
</dbReference>
<keyword evidence="6" id="KW-0539">Nucleus</keyword>
<evidence type="ECO:0000256" key="3">
    <source>
        <dbReference type="ARBA" id="ARBA00022737"/>
    </source>
</evidence>
<feature type="compositionally biased region" description="Basic and acidic residues" evidence="8">
    <location>
        <begin position="100"/>
        <end position="123"/>
    </location>
</feature>
<sequence length="499" mass="54377">MSITSDELNFLVYRYLHESGFRHSAFTFGCESMVAKSNINGSKIPPGQLVNIIQKGIMYANLERSVADDGSDVPSTEPFSVLRTGTDVKVNDATLQPGSNERESSLALSSEERGGAKRPRLEGESSNASAEASATNGVSIDTPDDEVLTLTGHTSEVFICAWNPSSLLLASGSGDSTARIWKVPEGPYCKGQAVPEPLVLQHSSKDKEKSKDVTTLDWNHNGTALATGSYDGQARIWTTTGKLTATLVRHHGPIFSLKWNSTGQYLLSGSVDKTAIIWDVETGSLKQQFSFHKEPTLDVDWRDETSFASCSTDKMIYVCKLNSPSYLKCFQGHRDEVNAIKWDPSGQLLASCSDDSTAKLWSMGSTTPVHDLRQHTKEIYTIKWSPTGPGSANPGSDLVLASASFDATVRIWDPYTGQCRHVLSKHSDPVYSVDFSSNGQFLASGSFDRSLYIWSVKDGSLVKTYRGQAGIFEVSWNAEGTKVAACFSDNTVSVIDVRM</sequence>
<dbReference type="InterPro" id="IPR019775">
    <property type="entry name" value="WD40_repeat_CS"/>
</dbReference>
<dbReference type="Gene3D" id="1.20.960.30">
    <property type="match status" value="1"/>
</dbReference>
<evidence type="ECO:0000256" key="1">
    <source>
        <dbReference type="ARBA" id="ARBA00004123"/>
    </source>
</evidence>
<feature type="repeat" description="WD" evidence="7">
    <location>
        <begin position="423"/>
        <end position="464"/>
    </location>
</feature>
<dbReference type="EMBL" id="JBGBPQ010000002">
    <property type="protein sequence ID" value="KAL1527783.1"/>
    <property type="molecule type" value="Genomic_DNA"/>
</dbReference>
<name>A0AB34K3J9_PRYPA</name>
<dbReference type="Gene3D" id="2.130.10.10">
    <property type="entry name" value="YVTN repeat-like/Quinoprotein amine dehydrogenase"/>
    <property type="match status" value="1"/>
</dbReference>
<dbReference type="CDD" id="cd00200">
    <property type="entry name" value="WD40"/>
    <property type="match status" value="1"/>
</dbReference>
<dbReference type="GO" id="GO:0000118">
    <property type="term" value="C:histone deacetylase complex"/>
    <property type="evidence" value="ECO:0007669"/>
    <property type="project" value="TreeGrafter"/>
</dbReference>
<feature type="repeat" description="WD" evidence="7">
    <location>
        <begin position="330"/>
        <end position="371"/>
    </location>
</feature>
<evidence type="ECO:0000256" key="6">
    <source>
        <dbReference type="ARBA" id="ARBA00023242"/>
    </source>
</evidence>
<dbReference type="GO" id="GO:0003714">
    <property type="term" value="F:transcription corepressor activity"/>
    <property type="evidence" value="ECO:0007669"/>
    <property type="project" value="InterPro"/>
</dbReference>
<evidence type="ECO:0000256" key="7">
    <source>
        <dbReference type="PROSITE-ProRule" id="PRU00221"/>
    </source>
</evidence>
<feature type="repeat" description="WD" evidence="7">
    <location>
        <begin position="247"/>
        <end position="288"/>
    </location>
</feature>
<organism evidence="9 10">
    <name type="scientific">Prymnesium parvum</name>
    <name type="common">Toxic golden alga</name>
    <dbReference type="NCBI Taxonomy" id="97485"/>
    <lineage>
        <taxon>Eukaryota</taxon>
        <taxon>Haptista</taxon>
        <taxon>Haptophyta</taxon>
        <taxon>Prymnesiophyceae</taxon>
        <taxon>Prymnesiales</taxon>
        <taxon>Prymnesiaceae</taxon>
        <taxon>Prymnesium</taxon>
    </lineage>
</organism>
<proteinExistence type="predicted"/>
<evidence type="ECO:0000256" key="5">
    <source>
        <dbReference type="ARBA" id="ARBA00023163"/>
    </source>
</evidence>
<keyword evidence="2 7" id="KW-0853">WD repeat</keyword>
<keyword evidence="4" id="KW-0805">Transcription regulation</keyword>
<keyword evidence="5" id="KW-0804">Transcription</keyword>
<reference evidence="9 10" key="1">
    <citation type="journal article" date="2024" name="Science">
        <title>Giant polyketide synthase enzymes in the biosynthesis of giant marine polyether toxins.</title>
        <authorList>
            <person name="Fallon T.R."/>
            <person name="Shende V.V."/>
            <person name="Wierzbicki I.H."/>
            <person name="Pendleton A.L."/>
            <person name="Watervoot N.F."/>
            <person name="Auber R.P."/>
            <person name="Gonzalez D.J."/>
            <person name="Wisecaver J.H."/>
            <person name="Moore B.S."/>
        </authorList>
    </citation>
    <scope>NUCLEOTIDE SEQUENCE [LARGE SCALE GENOMIC DNA]</scope>
    <source>
        <strain evidence="9 10">12B1</strain>
    </source>
</reference>
<comment type="caution">
    <text evidence="9">The sequence shown here is derived from an EMBL/GenBank/DDBJ whole genome shotgun (WGS) entry which is preliminary data.</text>
</comment>
<dbReference type="PRINTS" id="PR00320">
    <property type="entry name" value="GPROTEINBRPT"/>
</dbReference>
<comment type="subcellular location">
    <subcellularLocation>
        <location evidence="1">Nucleus</location>
    </subcellularLocation>
</comment>
<evidence type="ECO:0000256" key="8">
    <source>
        <dbReference type="SAM" id="MobiDB-lite"/>
    </source>
</evidence>
<dbReference type="InterPro" id="IPR020472">
    <property type="entry name" value="WD40_PAC1"/>
</dbReference>
<keyword evidence="3" id="KW-0677">Repeat</keyword>
<keyword evidence="10" id="KW-1185">Reference proteome</keyword>
<dbReference type="PROSITE" id="PS50896">
    <property type="entry name" value="LISH"/>
    <property type="match status" value="1"/>
</dbReference>
<feature type="region of interest" description="Disordered" evidence="8">
    <location>
        <begin position="90"/>
        <end position="143"/>
    </location>
</feature>
<dbReference type="FunFam" id="2.130.10.10:FF:000218">
    <property type="entry name" value="WD40 repeat-containing protein HOS15"/>
    <property type="match status" value="1"/>
</dbReference>
<evidence type="ECO:0000256" key="2">
    <source>
        <dbReference type="ARBA" id="ARBA00022574"/>
    </source>
</evidence>
<dbReference type="Pfam" id="PF00400">
    <property type="entry name" value="WD40"/>
    <property type="match status" value="7"/>
</dbReference>
<dbReference type="InterPro" id="IPR006594">
    <property type="entry name" value="LisH"/>
</dbReference>
<dbReference type="GO" id="GO:0006357">
    <property type="term" value="P:regulation of transcription by RNA polymerase II"/>
    <property type="evidence" value="ECO:0007669"/>
    <property type="project" value="TreeGrafter"/>
</dbReference>
<feature type="repeat" description="WD" evidence="7">
    <location>
        <begin position="150"/>
        <end position="183"/>
    </location>
</feature>
<dbReference type="PANTHER" id="PTHR22846:SF2">
    <property type="entry name" value="F-BOX-LIKE_WD REPEAT-CONTAINING PROTEIN EBI"/>
    <property type="match status" value="1"/>
</dbReference>
<dbReference type="PROSITE" id="PS50082">
    <property type="entry name" value="WD_REPEATS_2"/>
    <property type="match status" value="6"/>
</dbReference>
<dbReference type="FunFam" id="1.20.960.30:FF:000001">
    <property type="entry name" value="F-box-like/WD repeat-containing protein TBL1XR1"/>
    <property type="match status" value="1"/>
</dbReference>
<evidence type="ECO:0000256" key="4">
    <source>
        <dbReference type="ARBA" id="ARBA00023015"/>
    </source>
</evidence>
<evidence type="ECO:0000313" key="9">
    <source>
        <dbReference type="EMBL" id="KAL1527783.1"/>
    </source>
</evidence>
<dbReference type="InterPro" id="IPR001680">
    <property type="entry name" value="WD40_rpt"/>
</dbReference>
<dbReference type="SMART" id="SM00320">
    <property type="entry name" value="WD40"/>
    <property type="match status" value="8"/>
</dbReference>
<feature type="repeat" description="WD" evidence="7">
    <location>
        <begin position="206"/>
        <end position="237"/>
    </location>
</feature>
<gene>
    <name evidence="9" type="ORF">AB1Y20_009168</name>
</gene>
<dbReference type="InterPro" id="IPR036322">
    <property type="entry name" value="WD40_repeat_dom_sf"/>
</dbReference>
<dbReference type="SUPFAM" id="SSF50978">
    <property type="entry name" value="WD40 repeat-like"/>
    <property type="match status" value="1"/>
</dbReference>
<protein>
    <submittedName>
        <fullName evidence="9">Uncharacterized protein</fullName>
    </submittedName>
</protein>